<keyword evidence="21" id="KW-1185">Reference proteome</keyword>
<evidence type="ECO:0000256" key="3">
    <source>
        <dbReference type="ARBA" id="ARBA00004571"/>
    </source>
</evidence>
<dbReference type="InterPro" id="IPR036709">
    <property type="entry name" value="Autotransporte_beta_dom_sf"/>
</dbReference>
<dbReference type="Gene3D" id="3.30.160.280">
    <property type="match status" value="1"/>
</dbReference>
<evidence type="ECO:0000256" key="17">
    <source>
        <dbReference type="SAM" id="SignalP"/>
    </source>
</evidence>
<dbReference type="InterPro" id="IPR004899">
    <property type="entry name" value="Pertactin_central"/>
</dbReference>
<dbReference type="STRING" id="1120980.GCA_000745955_00226"/>
<dbReference type="CDD" id="cd01343">
    <property type="entry name" value="PL1_Passenger_AT"/>
    <property type="match status" value="1"/>
</dbReference>
<dbReference type="OrthoDB" id="8610050at2"/>
<dbReference type="SMART" id="SM00869">
    <property type="entry name" value="Autotransporter"/>
    <property type="match status" value="1"/>
</dbReference>
<proteinExistence type="predicted"/>
<accession>A0A376BVP4</accession>
<keyword evidence="15" id="KW-0998">Cell outer membrane</keyword>
<dbReference type="PANTHER" id="PTHR12338:SF10">
    <property type="entry name" value="ADHESION AND PENETRATION PROTEIN AUTOTRANSPORTER"/>
    <property type="match status" value="1"/>
</dbReference>
<evidence type="ECO:0000256" key="6">
    <source>
        <dbReference type="ARBA" id="ARBA00022525"/>
    </source>
</evidence>
<dbReference type="InterPro" id="IPR057393">
    <property type="entry name" value="PIC_HAP1_IgA0_b-sol2"/>
</dbReference>
<dbReference type="InterPro" id="IPR030396">
    <property type="entry name" value="Peptidase_S6_dom"/>
</dbReference>
<dbReference type="PRINTS" id="PR00921">
    <property type="entry name" value="IGASERPTASE"/>
</dbReference>
<reference evidence="20 21" key="1">
    <citation type="submission" date="2018-06" db="EMBL/GenBank/DDBJ databases">
        <authorList>
            <consortium name="Pathogen Informatics"/>
            <person name="Doyle S."/>
        </authorList>
    </citation>
    <scope>NUCLEOTIDE SEQUENCE [LARGE SCALE GENOMIC DNA]</scope>
    <source>
        <strain evidence="20 21">NCTC10283</strain>
    </source>
</reference>
<dbReference type="InterPro" id="IPR012332">
    <property type="entry name" value="Autotransporter_pectin_lyase_C"/>
</dbReference>
<evidence type="ECO:0000256" key="14">
    <source>
        <dbReference type="ARBA" id="ARBA00023145"/>
    </source>
</evidence>
<sequence length="2214" mass="230903">MRKKPRKMFKKTAIATLISLSAAPLHVHAASVRSDIDYQLYRDFAENRGQFVAGATNIPITKKDGTPADTLLPENIPMPDFSPVLRNNGVATLIAPQYLVSVAHNGGYQTAQFGHTGNNPDQHVYDYQLVDRNNYPKGQSLHDDYHAPRLHKLVTETAPAEMNSVGPTPIKNDTNPYWNKSRFPAYVRVGGGGQFVREADGTNNRAGNTYSYRTGGNTLTLSHAQDGWLDFRDGDWYTADYNKFALPNHLSGGDSGSPTFAYDADEKRWVIVGTAVFNDGNNGVWYRSALMRPEFHAETANEDNATPINNTQNNAVFNWTADGNSSTITAQGSTTAATTVKLMDTAAATNAEQLHHGQTLYLGGNNATLNLNQSINQGAGALHFSGNYTVAASDNSITHTGAGVSIDADKTVTWKVNNPDGDRLSKIGAGTLYVNGSGVNSGSLSVGDGKVVLAQRADSTGQKQAFNEVGIVSGRGTVVLDSADQMDLNKLYFGYRGGRLDANGKHIAFNYIQNVDEGAQIVNHAPQQASLTISPKAPDLLTENTIPWSDWGKTSTGLYEYRNPYAGGRTDYFVLKQGHSGQNYFPTDGTSNHAWEFLGSDKQAAMNTYLSRENEKRSQPRLHAFNGWFGETDTSKTNGALNVHYAGTVDKDILMVSGGTNLNGNLRVSRGQLLLSGRHTPHAYDHQNNREIIDENDWQTRDFTATEFIAEEKGSLHFGRNVGNIMGNITVRDTARATVGYVANQTPVCVRSDQNGTVSCTETALSDNVLANMTASNLLGNVAVEDYGTFTLGKTNFSGSLNVSNTSTTNFEQGALWRMPSAHTLGNVGGDGGRVVLNPRNTANGITQGDSFETLTIHGTLSGSLNFDYLTDLANQRGDQVIVNGVATGNHTLSVQNTAAEPTEVKRLTLLKLRHGAQDENQVNVKLANDYVDAGTWRYTLASNESHDYYLHNPVKEQEIAQAEAAEKQKQAELAAQQAVEQAAKLAAAQAAQAAAEQELATLKQNSGADAAAVAEAQKALAEKQAELAQAQADKAAAEAEAAQAKAQAATAQAQASQAESDKVAAQQAAQAAATAQAAAEAAQKQAQADKLAAQQAATEAQQALAAAEQARLQAIAEQEKAQVAATEARKQAELAAQQAAEQAEKLAQAQAAQAAAEQELATLKQNSGADAAAVAEAQKALAETQAQLAQAQADKAAAEATAAQAQAQAAAAQAQASQAENDKVAAQQAAQAAATAQAAAEAAQKQAEADKLAAQQAQAAAEQARLQAIAEQEKAQVAATEARKQAELAAQQATEQAEKLAQAQAAQAAAEQELAALKQNSGADAIAVAEAQKALAEAQGQLAQAQADKAAAEAAATQAQAQATAAQAQASQAENDKIAAQQAAQAAATAQATAEAAQKQAQADKLAAQHAATEAQNALLVAQQAQAAAEQARKQAEAQLQKLTENAQAAEAAQTQKLAEAQAALQAAQSAQTAAQQAAALATEKQQAAEAAAQQAQTQLAAAQAAQVAAEQQMAAEQTAKANAQAALTAAQAETAAAQTALAQANQALATQTAATEAANSQLSAAQQAQAAAEQAAQAAQAQLAKLQQDNATNTDSLKTAEAAAAQAKAELAAAQTALNQAQAAQAAAIAAQQQAEADKASALAQAATAQAAQQAAESAQQAAQAQTASAQAKQAQAEAQAAAAQAAQKTAEAAAQQAQAEKQNALAAQAAAELAQKNAEASATQAQATAQAALQAQKAAEAELAHANANSQTAQAAQAAAELARKNAEQAAAQAEADKQAALTAQANAEQAQKAAETALKQAQADAQAAETAKQTAQNAQTEAQNKQAAAETAKQQAEQAAQAAQMAKKAAEDALAAAEAEKIAAQRALAAAENAKTQAQQAAAAEQAAKEAALAAQKAAEAAAQAATQSVPQAQLVSKWANAALSEWSAQAQSVMNVGHRLDERVLSVADTHDGIWVATHARNHDYQSDLYRKYEQDEVLAQFGVDKTTRTASGSLTVGAVLNHARGEQTYDEATGESELSLISAYSKAQLDNGVMIAADVGAGQAKSDVKLDNLNTSIKRSVAQVGVKSGYQFETNGLNVLPYVGVRYHHLGQADYVLPSRDGKGATVAQDSVGVTEYQMGVRVAKSFTTPSGVTLTPSFNSVYRNADRAAELSVNGHRLTQKFGKTWENELGLRADMGAWSVRGTAAYAKGSESSTQKSIGVSVGYRW</sequence>
<keyword evidence="13" id="KW-0472">Membrane</keyword>
<keyword evidence="10" id="KW-0574">Periplasm</keyword>
<evidence type="ECO:0000313" key="20">
    <source>
        <dbReference type="EMBL" id="SSY80883.1"/>
    </source>
</evidence>
<protein>
    <submittedName>
        <fullName evidence="20">Immunoglobulin A1 protease autotransporter</fullName>
        <ecNumber evidence="20">3.4.21.72</ecNumber>
    </submittedName>
</protein>
<keyword evidence="8" id="KW-0812">Transmembrane</keyword>
<dbReference type="PROSITE" id="PS51691">
    <property type="entry name" value="PEPTIDASE_S6"/>
    <property type="match status" value="1"/>
</dbReference>
<keyword evidence="7 20" id="KW-0645">Protease</keyword>
<keyword evidence="11 20" id="KW-0378">Hydrolase</keyword>
<evidence type="ECO:0000256" key="12">
    <source>
        <dbReference type="ARBA" id="ARBA00022825"/>
    </source>
</evidence>
<dbReference type="SUPFAM" id="SSF103515">
    <property type="entry name" value="Autotransporter"/>
    <property type="match status" value="1"/>
</dbReference>
<keyword evidence="6" id="KW-0964">Secreted</keyword>
<evidence type="ECO:0000259" key="18">
    <source>
        <dbReference type="PROSITE" id="PS51208"/>
    </source>
</evidence>
<evidence type="ECO:0000256" key="5">
    <source>
        <dbReference type="ARBA" id="ARBA00022452"/>
    </source>
</evidence>
<feature type="signal peptide" evidence="17">
    <location>
        <begin position="1"/>
        <end position="29"/>
    </location>
</feature>
<dbReference type="Gene3D" id="2.40.10.120">
    <property type="match status" value="1"/>
</dbReference>
<dbReference type="EMBL" id="UFSO01000003">
    <property type="protein sequence ID" value="SSY80883.1"/>
    <property type="molecule type" value="Genomic_DNA"/>
</dbReference>
<dbReference type="SUPFAM" id="SSF51126">
    <property type="entry name" value="Pectin lyase-like"/>
    <property type="match status" value="1"/>
</dbReference>
<dbReference type="NCBIfam" id="TIGR01414">
    <property type="entry name" value="autotrans_barl"/>
    <property type="match status" value="1"/>
</dbReference>
<dbReference type="RefSeq" id="WP_051968367.1">
    <property type="nucleotide sequence ID" value="NZ_CP091519.2"/>
</dbReference>
<dbReference type="Pfam" id="PF02395">
    <property type="entry name" value="Peptidase_S6"/>
    <property type="match status" value="1"/>
</dbReference>
<evidence type="ECO:0000256" key="8">
    <source>
        <dbReference type="ARBA" id="ARBA00022692"/>
    </source>
</evidence>
<dbReference type="Pfam" id="PF03212">
    <property type="entry name" value="Pertactin"/>
    <property type="match status" value="1"/>
</dbReference>
<dbReference type="GO" id="GO:0006508">
    <property type="term" value="P:proteolysis"/>
    <property type="evidence" value="ECO:0007669"/>
    <property type="project" value="UniProtKB-KW"/>
</dbReference>
<keyword evidence="5" id="KW-1134">Transmembrane beta strand</keyword>
<evidence type="ECO:0000313" key="21">
    <source>
        <dbReference type="Proteomes" id="UP000254209"/>
    </source>
</evidence>
<feature type="domain" description="Autotransporter" evidence="18">
    <location>
        <begin position="1952"/>
        <end position="2214"/>
    </location>
</feature>
<dbReference type="Pfam" id="PF24078">
    <property type="entry name" value="Beta-sol_PIC_HAP1_IgA0_2nd"/>
    <property type="match status" value="1"/>
</dbReference>
<dbReference type="PROSITE" id="PS51208">
    <property type="entry name" value="AUTOTRANSPORTER"/>
    <property type="match status" value="1"/>
</dbReference>
<evidence type="ECO:0000256" key="10">
    <source>
        <dbReference type="ARBA" id="ARBA00022764"/>
    </source>
</evidence>
<dbReference type="InterPro" id="IPR006315">
    <property type="entry name" value="OM_autotransptr_brl_dom"/>
</dbReference>
<dbReference type="Gene3D" id="2.40.128.130">
    <property type="entry name" value="Autotransporter beta-domain"/>
    <property type="match status" value="1"/>
</dbReference>
<comment type="subcellular location">
    <subcellularLocation>
        <location evidence="3">Cell outer membrane</location>
        <topology evidence="3">Multi-pass membrane protein</topology>
    </subcellularLocation>
    <subcellularLocation>
        <location evidence="1">Cell surface</location>
    </subcellularLocation>
    <subcellularLocation>
        <location evidence="2">Periplasm</location>
    </subcellularLocation>
    <subcellularLocation>
        <location evidence="4">Secreted</location>
    </subcellularLocation>
</comment>
<dbReference type="GO" id="GO:0004252">
    <property type="term" value="F:serine-type endopeptidase activity"/>
    <property type="evidence" value="ECO:0007669"/>
    <property type="project" value="InterPro"/>
</dbReference>
<dbReference type="EC" id="3.4.21.72" evidence="20"/>
<keyword evidence="12" id="KW-0720">Serine protease</keyword>
<dbReference type="GO" id="GO:0009986">
    <property type="term" value="C:cell surface"/>
    <property type="evidence" value="ECO:0007669"/>
    <property type="project" value="UniProtKB-SubCell"/>
</dbReference>
<evidence type="ECO:0000256" key="15">
    <source>
        <dbReference type="ARBA" id="ARBA00023237"/>
    </source>
</evidence>
<evidence type="ECO:0000256" key="1">
    <source>
        <dbReference type="ARBA" id="ARBA00004241"/>
    </source>
</evidence>
<name>A0A376BVP4_9NEIS</name>
<dbReference type="InterPro" id="IPR011050">
    <property type="entry name" value="Pectin_lyase_fold/virulence"/>
</dbReference>
<gene>
    <name evidence="20" type="primary">iga_2</name>
    <name evidence="20" type="ORF">NCTC10283_02447</name>
</gene>
<evidence type="ECO:0000256" key="13">
    <source>
        <dbReference type="ARBA" id="ARBA00023136"/>
    </source>
</evidence>
<feature type="region of interest" description="Disordered" evidence="16">
    <location>
        <begin position="1813"/>
        <end position="1837"/>
    </location>
</feature>
<organism evidence="20 21">
    <name type="scientific">Alysiella crassa</name>
    <dbReference type="NCBI Taxonomy" id="153491"/>
    <lineage>
        <taxon>Bacteria</taxon>
        <taxon>Pseudomonadati</taxon>
        <taxon>Pseudomonadota</taxon>
        <taxon>Betaproteobacteria</taxon>
        <taxon>Neisseriales</taxon>
        <taxon>Neisseriaceae</taxon>
        <taxon>Alysiella</taxon>
    </lineage>
</organism>
<dbReference type="InterPro" id="IPR000710">
    <property type="entry name" value="Peptidase_S6"/>
</dbReference>
<dbReference type="GO" id="GO:0005576">
    <property type="term" value="C:extracellular region"/>
    <property type="evidence" value="ECO:0007669"/>
    <property type="project" value="UniProtKB-SubCell"/>
</dbReference>
<dbReference type="Gene3D" id="2.160.20.20">
    <property type="match status" value="1"/>
</dbReference>
<evidence type="ECO:0000256" key="2">
    <source>
        <dbReference type="ARBA" id="ARBA00004418"/>
    </source>
</evidence>
<evidence type="ECO:0000259" key="19">
    <source>
        <dbReference type="PROSITE" id="PS51691"/>
    </source>
</evidence>
<dbReference type="GO" id="GO:0042597">
    <property type="term" value="C:periplasmic space"/>
    <property type="evidence" value="ECO:0007669"/>
    <property type="project" value="UniProtKB-SubCell"/>
</dbReference>
<keyword evidence="9 17" id="KW-0732">Signal</keyword>
<dbReference type="InterPro" id="IPR005546">
    <property type="entry name" value="Autotransporte_beta"/>
</dbReference>
<evidence type="ECO:0000256" key="11">
    <source>
        <dbReference type="ARBA" id="ARBA00022801"/>
    </source>
</evidence>
<dbReference type="PANTHER" id="PTHR12338">
    <property type="entry name" value="AUTOTRANSPORTER"/>
    <property type="match status" value="1"/>
</dbReference>
<dbReference type="GO" id="GO:0009279">
    <property type="term" value="C:cell outer membrane"/>
    <property type="evidence" value="ECO:0007669"/>
    <property type="project" value="UniProtKB-SubCell"/>
</dbReference>
<dbReference type="InterPro" id="IPR050909">
    <property type="entry name" value="Bact_Autotransporter_VF"/>
</dbReference>
<feature type="domain" description="Peptidase S6" evidence="19">
    <location>
        <begin position="30"/>
        <end position="298"/>
    </location>
</feature>
<dbReference type="Proteomes" id="UP000254209">
    <property type="component" value="Unassembled WGS sequence"/>
</dbReference>
<evidence type="ECO:0000256" key="4">
    <source>
        <dbReference type="ARBA" id="ARBA00004613"/>
    </source>
</evidence>
<feature type="chain" id="PRO_5016581330" evidence="17">
    <location>
        <begin position="30"/>
        <end position="2214"/>
    </location>
</feature>
<evidence type="ECO:0000256" key="16">
    <source>
        <dbReference type="SAM" id="MobiDB-lite"/>
    </source>
</evidence>
<evidence type="ECO:0000256" key="7">
    <source>
        <dbReference type="ARBA" id="ARBA00022670"/>
    </source>
</evidence>
<keyword evidence="14" id="KW-0865">Zymogen</keyword>
<evidence type="ECO:0000256" key="9">
    <source>
        <dbReference type="ARBA" id="ARBA00022729"/>
    </source>
</evidence>